<comment type="caution">
    <text evidence="1">The sequence shown here is derived from an EMBL/GenBank/DDBJ whole genome shotgun (WGS) entry which is preliminary data.</text>
</comment>
<dbReference type="Proteomes" id="UP001165586">
    <property type="component" value="Unassembled WGS sequence"/>
</dbReference>
<accession>A0ABT2H1S3</accession>
<name>A0ABT2H1S3_9MICO</name>
<organism evidence="1 2">
    <name type="scientific">Herbiconiux daphne</name>
    <dbReference type="NCBI Taxonomy" id="2970914"/>
    <lineage>
        <taxon>Bacteria</taxon>
        <taxon>Bacillati</taxon>
        <taxon>Actinomycetota</taxon>
        <taxon>Actinomycetes</taxon>
        <taxon>Micrococcales</taxon>
        <taxon>Microbacteriaceae</taxon>
        <taxon>Herbiconiux</taxon>
    </lineage>
</organism>
<evidence type="ECO:0008006" key="3">
    <source>
        <dbReference type="Google" id="ProtNLM"/>
    </source>
</evidence>
<reference evidence="1" key="1">
    <citation type="submission" date="2022-08" db="EMBL/GenBank/DDBJ databases">
        <authorList>
            <person name="Deng Y."/>
            <person name="Han X.-F."/>
            <person name="Zhang Y.-Q."/>
        </authorList>
    </citation>
    <scope>NUCLEOTIDE SEQUENCE</scope>
    <source>
        <strain evidence="1">CPCC 203386</strain>
    </source>
</reference>
<keyword evidence="2" id="KW-1185">Reference proteome</keyword>
<gene>
    <name evidence="1" type="ORF">N1032_08905</name>
</gene>
<proteinExistence type="predicted"/>
<protein>
    <recommendedName>
        <fullName evidence="3">Type II toxin-antitoxin system HicA family toxin</fullName>
    </recommendedName>
</protein>
<dbReference type="RefSeq" id="WP_259538713.1">
    <property type="nucleotide sequence ID" value="NZ_JANLCJ010000003.1"/>
</dbReference>
<evidence type="ECO:0000313" key="1">
    <source>
        <dbReference type="EMBL" id="MCS5733856.1"/>
    </source>
</evidence>
<sequence>MHAPENISAYSRQILDQIEYHPTTHNIAWSDLVDMLKEVADVEVSHGGAKAVVRLGDLKEEFTETEGEPVNEKTVLALRRMFKEAGFM</sequence>
<dbReference type="EMBL" id="JANLCJ010000003">
    <property type="protein sequence ID" value="MCS5733856.1"/>
    <property type="molecule type" value="Genomic_DNA"/>
</dbReference>
<evidence type="ECO:0000313" key="2">
    <source>
        <dbReference type="Proteomes" id="UP001165586"/>
    </source>
</evidence>